<name>A0A3F3PJM0_9EURO</name>
<proteinExistence type="predicted"/>
<dbReference type="Proteomes" id="UP000253729">
    <property type="component" value="Unassembled WGS sequence"/>
</dbReference>
<protein>
    <recommendedName>
        <fullName evidence="3">Clavaminate synthase-like protein</fullName>
    </recommendedName>
</protein>
<sequence>MAMESGYPEGNLSMGTQLIPQDFARHIMQQLGYLCVGDEAPSPENISEVEKVYEESQRCSTPMFDYCKGGDECKAFLMSDRQWFRNILEQRFGIAFKHIIKQGPAIIDFKDNEEAEHMMRAHPSRDAISVFRPLKKPAKWDNGLFKLYTLSHHQTDQEFEKSEGKDAHEVVVDPEQCLFVEGGLYVRLSPKGSTRMVWQGFSVHPMLEDIENPKGLPFMKI</sequence>
<accession>A0A3F3PJM0</accession>
<evidence type="ECO:0008006" key="3">
    <source>
        <dbReference type="Google" id="ProtNLM"/>
    </source>
</evidence>
<evidence type="ECO:0000313" key="1">
    <source>
        <dbReference type="EMBL" id="RDH26983.1"/>
    </source>
</evidence>
<gene>
    <name evidence="1" type="ORF">BDQ94DRAFT_176007</name>
</gene>
<evidence type="ECO:0000313" key="2">
    <source>
        <dbReference type="Proteomes" id="UP000253729"/>
    </source>
</evidence>
<dbReference type="AlphaFoldDB" id="A0A3F3PJM0"/>
<dbReference type="RefSeq" id="XP_026620005.1">
    <property type="nucleotide sequence ID" value="XM_026772601.1"/>
</dbReference>
<dbReference type="EMBL" id="KZ852106">
    <property type="protein sequence ID" value="RDH26983.1"/>
    <property type="molecule type" value="Genomic_DNA"/>
</dbReference>
<dbReference type="GeneID" id="38140957"/>
<organism evidence="1 2">
    <name type="scientific">Aspergillus welwitschiae</name>
    <dbReference type="NCBI Taxonomy" id="1341132"/>
    <lineage>
        <taxon>Eukaryota</taxon>
        <taxon>Fungi</taxon>
        <taxon>Dikarya</taxon>
        <taxon>Ascomycota</taxon>
        <taxon>Pezizomycotina</taxon>
        <taxon>Eurotiomycetes</taxon>
        <taxon>Eurotiomycetidae</taxon>
        <taxon>Eurotiales</taxon>
        <taxon>Aspergillaceae</taxon>
        <taxon>Aspergillus</taxon>
        <taxon>Aspergillus subgen. Circumdati</taxon>
    </lineage>
</organism>
<keyword evidence="2" id="KW-1185">Reference proteome</keyword>
<reference evidence="1 2" key="1">
    <citation type="submission" date="2018-07" db="EMBL/GenBank/DDBJ databases">
        <title>The genomes of Aspergillus section Nigri reveals drivers in fungal speciation.</title>
        <authorList>
            <consortium name="DOE Joint Genome Institute"/>
            <person name="Vesth T.C."/>
            <person name="Nybo J."/>
            <person name="Theobald S."/>
            <person name="Brandl J."/>
            <person name="Frisvad J.C."/>
            <person name="Nielsen K.F."/>
            <person name="Lyhne E.K."/>
            <person name="Kogle M.E."/>
            <person name="Kuo A."/>
            <person name="Riley R."/>
            <person name="Clum A."/>
            <person name="Nolan M."/>
            <person name="Lipzen A."/>
            <person name="Salamov A."/>
            <person name="Henrissat B."/>
            <person name="Wiebenga A."/>
            <person name="De vries R.P."/>
            <person name="Grigoriev I.V."/>
            <person name="Mortensen U.H."/>
            <person name="Andersen M.R."/>
            <person name="Baker S.E."/>
        </authorList>
    </citation>
    <scope>NUCLEOTIDE SEQUENCE [LARGE SCALE GENOMIC DNA]</scope>
    <source>
        <strain evidence="1 2">CBS 139.54b</strain>
    </source>
</reference>